<dbReference type="Gene3D" id="3.40.525.10">
    <property type="entry name" value="CRAL-TRIO lipid binding domain"/>
    <property type="match status" value="1"/>
</dbReference>
<dbReference type="SUPFAM" id="SSF52087">
    <property type="entry name" value="CRAL/TRIO domain"/>
    <property type="match status" value="1"/>
</dbReference>
<dbReference type="PANTHER" id="PTHR10174">
    <property type="entry name" value="ALPHA-TOCOPHEROL TRANSFER PROTEIN-RELATED"/>
    <property type="match status" value="1"/>
</dbReference>
<dbReference type="InterPro" id="IPR036865">
    <property type="entry name" value="CRAL-TRIO_dom_sf"/>
</dbReference>
<keyword evidence="3" id="KW-1185">Reference proteome</keyword>
<dbReference type="Proteomes" id="UP001159042">
    <property type="component" value="Unassembled WGS sequence"/>
</dbReference>
<dbReference type="PROSITE" id="PS50191">
    <property type="entry name" value="CRAL_TRIO"/>
    <property type="match status" value="1"/>
</dbReference>
<dbReference type="GO" id="GO:1902936">
    <property type="term" value="F:phosphatidylinositol bisphosphate binding"/>
    <property type="evidence" value="ECO:0007669"/>
    <property type="project" value="TreeGrafter"/>
</dbReference>
<name>A0AAV8V890_9CUCU</name>
<dbReference type="GO" id="GO:0016020">
    <property type="term" value="C:membrane"/>
    <property type="evidence" value="ECO:0007669"/>
    <property type="project" value="TreeGrafter"/>
</dbReference>
<protein>
    <recommendedName>
        <fullName evidence="1">CRAL-TRIO domain-containing protein</fullName>
    </recommendedName>
</protein>
<dbReference type="Pfam" id="PF00650">
    <property type="entry name" value="CRAL_TRIO"/>
    <property type="match status" value="1"/>
</dbReference>
<dbReference type="EMBL" id="JANEYG010000295">
    <property type="protein sequence ID" value="KAJ8910427.1"/>
    <property type="molecule type" value="Genomic_DNA"/>
</dbReference>
<dbReference type="AlphaFoldDB" id="A0AAV8V890"/>
<evidence type="ECO:0000259" key="1">
    <source>
        <dbReference type="PROSITE" id="PS50191"/>
    </source>
</evidence>
<organism evidence="2 3">
    <name type="scientific">Exocentrus adspersus</name>
    <dbReference type="NCBI Taxonomy" id="1586481"/>
    <lineage>
        <taxon>Eukaryota</taxon>
        <taxon>Metazoa</taxon>
        <taxon>Ecdysozoa</taxon>
        <taxon>Arthropoda</taxon>
        <taxon>Hexapoda</taxon>
        <taxon>Insecta</taxon>
        <taxon>Pterygota</taxon>
        <taxon>Neoptera</taxon>
        <taxon>Endopterygota</taxon>
        <taxon>Coleoptera</taxon>
        <taxon>Polyphaga</taxon>
        <taxon>Cucujiformia</taxon>
        <taxon>Chrysomeloidea</taxon>
        <taxon>Cerambycidae</taxon>
        <taxon>Lamiinae</taxon>
        <taxon>Acanthocinini</taxon>
        <taxon>Exocentrus</taxon>
    </lineage>
</organism>
<dbReference type="CDD" id="cd00170">
    <property type="entry name" value="SEC14"/>
    <property type="match status" value="1"/>
</dbReference>
<dbReference type="InterPro" id="IPR001251">
    <property type="entry name" value="CRAL-TRIO_dom"/>
</dbReference>
<reference evidence="2 3" key="1">
    <citation type="journal article" date="2023" name="Insect Mol. Biol.">
        <title>Genome sequencing provides insights into the evolution of gene families encoding plant cell wall-degrading enzymes in longhorned beetles.</title>
        <authorList>
            <person name="Shin N.R."/>
            <person name="Okamura Y."/>
            <person name="Kirsch R."/>
            <person name="Pauchet Y."/>
        </authorList>
    </citation>
    <scope>NUCLEOTIDE SEQUENCE [LARGE SCALE GENOMIC DNA]</scope>
    <source>
        <strain evidence="2">EAD_L_NR</strain>
    </source>
</reference>
<proteinExistence type="predicted"/>
<comment type="caution">
    <text evidence="2">The sequence shown here is derived from an EMBL/GenBank/DDBJ whole genome shotgun (WGS) entry which is preliminary data.</text>
</comment>
<evidence type="ECO:0000313" key="3">
    <source>
        <dbReference type="Proteomes" id="UP001159042"/>
    </source>
</evidence>
<feature type="domain" description="CRAL-TRIO" evidence="1">
    <location>
        <begin position="1"/>
        <end position="96"/>
    </location>
</feature>
<gene>
    <name evidence="2" type="ORF">NQ315_012569</name>
</gene>
<evidence type="ECO:0000313" key="2">
    <source>
        <dbReference type="EMBL" id="KAJ8910427.1"/>
    </source>
</evidence>
<dbReference type="PANTHER" id="PTHR10174:SF213">
    <property type="entry name" value="CRAL-TRIO DOMAIN-CONTAINING PROTEIN"/>
    <property type="match status" value="1"/>
</dbReference>
<sequence>MLQCGLMHLTRFKLEPLKKYFQFLQEGFPMNMKVIHVLNSVYFMDKIMALIKIFMKSELMNMLKIHPPGMDQERLFQLVPKKCLPREYGGDLPSEKELNEITVRQFKEKQAFWDKEEAIRKRFYKTV</sequence>
<accession>A0AAV8V890</accession>